<gene>
    <name evidence="1" type="ORF">L3Q82_020021</name>
</gene>
<proteinExistence type="predicted"/>
<reference evidence="1" key="1">
    <citation type="submission" date="2022-04" db="EMBL/GenBank/DDBJ databases">
        <title>Jade perch genome.</title>
        <authorList>
            <person name="Chao B."/>
        </authorList>
    </citation>
    <scope>NUCLEOTIDE SEQUENCE</scope>
    <source>
        <strain evidence="1">CB-2022</strain>
    </source>
</reference>
<protein>
    <submittedName>
        <fullName evidence="1">Uncharacterized protein</fullName>
    </submittedName>
</protein>
<sequence>MLASRILFDQDPKLRVKGYSTWLKCESSCRLPDRTSFVWYKNGQKIQKQTLYDYHYYHLEDFHLADSYSCAAQGYEDFPSPSVCVDGQTCNRVTYTDRSICASKGSSVDISCTYNSDENDVESKFWFRTERSRRWQNPSQPEDLSKDSQYAGRVQVLETERGRSTLRIRDLRERDSAQYHFTFKTPSFEWRSSLPATTLTVTGVDGQNCNRVTYTDRSICAFKGSSVDISCTYNSYEDDVESKFWFSPERSRRWQNPSQPEDLSKDSQYAGRVQVP</sequence>
<accession>A0ACB8VD06</accession>
<organism evidence="1 2">
    <name type="scientific">Scortum barcoo</name>
    <name type="common">barcoo grunter</name>
    <dbReference type="NCBI Taxonomy" id="214431"/>
    <lineage>
        <taxon>Eukaryota</taxon>
        <taxon>Metazoa</taxon>
        <taxon>Chordata</taxon>
        <taxon>Craniata</taxon>
        <taxon>Vertebrata</taxon>
        <taxon>Euteleostomi</taxon>
        <taxon>Actinopterygii</taxon>
        <taxon>Neopterygii</taxon>
        <taxon>Teleostei</taxon>
        <taxon>Neoteleostei</taxon>
        <taxon>Acanthomorphata</taxon>
        <taxon>Eupercaria</taxon>
        <taxon>Centrarchiformes</taxon>
        <taxon>Terapontoidei</taxon>
        <taxon>Terapontidae</taxon>
        <taxon>Scortum</taxon>
    </lineage>
</organism>
<evidence type="ECO:0000313" key="2">
    <source>
        <dbReference type="Proteomes" id="UP000831701"/>
    </source>
</evidence>
<evidence type="ECO:0000313" key="1">
    <source>
        <dbReference type="EMBL" id="KAI3353501.1"/>
    </source>
</evidence>
<dbReference type="EMBL" id="CM041553">
    <property type="protein sequence ID" value="KAI3353501.1"/>
    <property type="molecule type" value="Genomic_DNA"/>
</dbReference>
<dbReference type="Proteomes" id="UP000831701">
    <property type="component" value="Chromosome 23"/>
</dbReference>
<comment type="caution">
    <text evidence="1">The sequence shown here is derived from an EMBL/GenBank/DDBJ whole genome shotgun (WGS) entry which is preliminary data.</text>
</comment>
<name>A0ACB8VD06_9TELE</name>
<keyword evidence="2" id="KW-1185">Reference proteome</keyword>